<proteinExistence type="predicted"/>
<evidence type="ECO:0000313" key="2">
    <source>
        <dbReference type="Proteomes" id="UP000250266"/>
    </source>
</evidence>
<dbReference type="EMBL" id="KV744824">
    <property type="protein sequence ID" value="OCK85093.1"/>
    <property type="molecule type" value="Genomic_DNA"/>
</dbReference>
<gene>
    <name evidence="1" type="ORF">K432DRAFT_287519</name>
</gene>
<dbReference type="InterPro" id="IPR027417">
    <property type="entry name" value="P-loop_NTPase"/>
</dbReference>
<organism evidence="1 2">
    <name type="scientific">Lepidopterella palustris CBS 459.81</name>
    <dbReference type="NCBI Taxonomy" id="1314670"/>
    <lineage>
        <taxon>Eukaryota</taxon>
        <taxon>Fungi</taxon>
        <taxon>Dikarya</taxon>
        <taxon>Ascomycota</taxon>
        <taxon>Pezizomycotina</taxon>
        <taxon>Dothideomycetes</taxon>
        <taxon>Pleosporomycetidae</taxon>
        <taxon>Mytilinidiales</taxon>
        <taxon>Argynnaceae</taxon>
        <taxon>Lepidopterella</taxon>
    </lineage>
</organism>
<dbReference type="AlphaFoldDB" id="A0A8E2EKC3"/>
<dbReference type="Proteomes" id="UP000250266">
    <property type="component" value="Unassembled WGS sequence"/>
</dbReference>
<name>A0A8E2EKC3_9PEZI</name>
<accession>A0A8E2EKC3</accession>
<keyword evidence="2" id="KW-1185">Reference proteome</keyword>
<dbReference type="OrthoDB" id="8954335at2759"/>
<protein>
    <submittedName>
        <fullName evidence="1">Uncharacterized protein</fullName>
    </submittedName>
</protein>
<dbReference type="Gene3D" id="3.40.50.300">
    <property type="entry name" value="P-loop containing nucleotide triphosphate hydrolases"/>
    <property type="match status" value="1"/>
</dbReference>
<reference evidence="1 2" key="1">
    <citation type="journal article" date="2016" name="Nat. Commun.">
        <title>Ectomycorrhizal ecology is imprinted in the genome of the dominant symbiotic fungus Cenococcum geophilum.</title>
        <authorList>
            <consortium name="DOE Joint Genome Institute"/>
            <person name="Peter M."/>
            <person name="Kohler A."/>
            <person name="Ohm R.A."/>
            <person name="Kuo A."/>
            <person name="Krutzmann J."/>
            <person name="Morin E."/>
            <person name="Arend M."/>
            <person name="Barry K.W."/>
            <person name="Binder M."/>
            <person name="Choi C."/>
            <person name="Clum A."/>
            <person name="Copeland A."/>
            <person name="Grisel N."/>
            <person name="Haridas S."/>
            <person name="Kipfer T."/>
            <person name="LaButti K."/>
            <person name="Lindquist E."/>
            <person name="Lipzen A."/>
            <person name="Maire R."/>
            <person name="Meier B."/>
            <person name="Mihaltcheva S."/>
            <person name="Molinier V."/>
            <person name="Murat C."/>
            <person name="Poggeler S."/>
            <person name="Quandt C.A."/>
            <person name="Sperisen C."/>
            <person name="Tritt A."/>
            <person name="Tisserant E."/>
            <person name="Crous P.W."/>
            <person name="Henrissat B."/>
            <person name="Nehls U."/>
            <person name="Egli S."/>
            <person name="Spatafora J.W."/>
            <person name="Grigoriev I.V."/>
            <person name="Martin F.M."/>
        </authorList>
    </citation>
    <scope>NUCLEOTIDE SEQUENCE [LARGE SCALE GENOMIC DNA]</scope>
    <source>
        <strain evidence="1 2">CBS 459.81</strain>
    </source>
</reference>
<evidence type="ECO:0000313" key="1">
    <source>
        <dbReference type="EMBL" id="OCK85093.1"/>
    </source>
</evidence>
<sequence>MLTLLQSTSELKGYDFHFGGYNINLVDSLCFNDPYKSEAEVSGDIANWLNGSYEVNTKLTGIIYVHSVNNVHIEGSVLHNMKMFRELCGTEPLKNVILATSFWGKVDQATKEMRERELDTTPEFWRSMIRKGSRTARFTDRASALSMISNQ</sequence>